<dbReference type="EMBL" id="UYRR01013641">
    <property type="protein sequence ID" value="VDK26884.1"/>
    <property type="molecule type" value="Genomic_DNA"/>
</dbReference>
<reference evidence="2 3" key="2">
    <citation type="submission" date="2018-11" db="EMBL/GenBank/DDBJ databases">
        <authorList>
            <consortium name="Pathogen Informatics"/>
        </authorList>
    </citation>
    <scope>NUCLEOTIDE SEQUENCE [LARGE SCALE GENOMIC DNA]</scope>
</reference>
<dbReference type="AlphaFoldDB" id="A0A0M3JG12"/>
<feature type="region of interest" description="Disordered" evidence="1">
    <location>
        <begin position="12"/>
        <end position="48"/>
    </location>
</feature>
<evidence type="ECO:0000256" key="1">
    <source>
        <dbReference type="SAM" id="MobiDB-lite"/>
    </source>
</evidence>
<evidence type="ECO:0000313" key="2">
    <source>
        <dbReference type="EMBL" id="VDK26884.1"/>
    </source>
</evidence>
<organism evidence="4">
    <name type="scientific">Anisakis simplex</name>
    <name type="common">Herring worm</name>
    <dbReference type="NCBI Taxonomy" id="6269"/>
    <lineage>
        <taxon>Eukaryota</taxon>
        <taxon>Metazoa</taxon>
        <taxon>Ecdysozoa</taxon>
        <taxon>Nematoda</taxon>
        <taxon>Chromadorea</taxon>
        <taxon>Rhabditida</taxon>
        <taxon>Spirurina</taxon>
        <taxon>Ascaridomorpha</taxon>
        <taxon>Ascaridoidea</taxon>
        <taxon>Anisakidae</taxon>
        <taxon>Anisakis</taxon>
        <taxon>Anisakis simplex complex</taxon>
    </lineage>
</organism>
<gene>
    <name evidence="2" type="ORF">ASIM_LOCUS6342</name>
</gene>
<feature type="compositionally biased region" description="Acidic residues" evidence="1">
    <location>
        <begin position="13"/>
        <end position="22"/>
    </location>
</feature>
<name>A0A0M3JG12_ANISI</name>
<sequence>MFVYHLVKWASDERDEEEEEGTPSDRIICSSAHGEERATGGASQLSPL</sequence>
<evidence type="ECO:0000313" key="3">
    <source>
        <dbReference type="Proteomes" id="UP000267096"/>
    </source>
</evidence>
<proteinExistence type="predicted"/>
<reference evidence="4" key="1">
    <citation type="submission" date="2017-02" db="UniProtKB">
        <authorList>
            <consortium name="WormBaseParasite"/>
        </authorList>
    </citation>
    <scope>IDENTIFICATION</scope>
</reference>
<evidence type="ECO:0000313" key="4">
    <source>
        <dbReference type="WBParaSite" id="ASIM_0000656701-mRNA-1"/>
    </source>
</evidence>
<keyword evidence="3" id="KW-1185">Reference proteome</keyword>
<dbReference type="WBParaSite" id="ASIM_0000656701-mRNA-1">
    <property type="protein sequence ID" value="ASIM_0000656701-mRNA-1"/>
    <property type="gene ID" value="ASIM_0000656701"/>
</dbReference>
<accession>A0A0M3JG12</accession>
<protein>
    <submittedName>
        <fullName evidence="2 4">Uncharacterized protein</fullName>
    </submittedName>
</protein>
<dbReference type="Proteomes" id="UP000267096">
    <property type="component" value="Unassembled WGS sequence"/>
</dbReference>